<gene>
    <name evidence="2" type="ORF">PCAL00307_LOCUS9448</name>
    <name evidence="3" type="ORF">PECAL_2P00860</name>
</gene>
<dbReference type="EMBL" id="CAKKNE010000002">
    <property type="protein sequence ID" value="CAH0367081.1"/>
    <property type="molecule type" value="Genomic_DNA"/>
</dbReference>
<proteinExistence type="predicted"/>
<dbReference type="EMBL" id="HBIW01011059">
    <property type="protein sequence ID" value="CAE0694012.1"/>
    <property type="molecule type" value="Transcribed_RNA"/>
</dbReference>
<evidence type="ECO:0000313" key="3">
    <source>
        <dbReference type="EMBL" id="CAH0367081.1"/>
    </source>
</evidence>
<keyword evidence="4" id="KW-1185">Reference proteome</keyword>
<organism evidence="2">
    <name type="scientific">Pelagomonas calceolata</name>
    <dbReference type="NCBI Taxonomy" id="35677"/>
    <lineage>
        <taxon>Eukaryota</taxon>
        <taxon>Sar</taxon>
        <taxon>Stramenopiles</taxon>
        <taxon>Ochrophyta</taxon>
        <taxon>Pelagophyceae</taxon>
        <taxon>Pelagomonadales</taxon>
        <taxon>Pelagomonadaceae</taxon>
        <taxon>Pelagomonas</taxon>
    </lineage>
</organism>
<dbReference type="Proteomes" id="UP000789595">
    <property type="component" value="Unassembled WGS sequence"/>
</dbReference>
<accession>A0A7S3ZUC0</accession>
<evidence type="ECO:0000256" key="1">
    <source>
        <dbReference type="SAM" id="MobiDB-lite"/>
    </source>
</evidence>
<evidence type="ECO:0000313" key="4">
    <source>
        <dbReference type="Proteomes" id="UP000789595"/>
    </source>
</evidence>
<evidence type="ECO:0000313" key="2">
    <source>
        <dbReference type="EMBL" id="CAE0694012.1"/>
    </source>
</evidence>
<name>A0A7S3ZUC0_9STRA</name>
<reference evidence="3" key="2">
    <citation type="submission" date="2021-11" db="EMBL/GenBank/DDBJ databases">
        <authorList>
            <consortium name="Genoscope - CEA"/>
            <person name="William W."/>
        </authorList>
    </citation>
    <scope>NUCLEOTIDE SEQUENCE</scope>
</reference>
<reference evidence="2" key="1">
    <citation type="submission" date="2021-01" db="EMBL/GenBank/DDBJ databases">
        <authorList>
            <person name="Corre E."/>
            <person name="Pelletier E."/>
            <person name="Niang G."/>
            <person name="Scheremetjew M."/>
            <person name="Finn R."/>
            <person name="Kale V."/>
            <person name="Holt S."/>
            <person name="Cochrane G."/>
            <person name="Meng A."/>
            <person name="Brown T."/>
            <person name="Cohen L."/>
        </authorList>
    </citation>
    <scope>NUCLEOTIDE SEQUENCE</scope>
    <source>
        <strain evidence="2">CCMP1756</strain>
    </source>
</reference>
<protein>
    <recommendedName>
        <fullName evidence="5">Methyltransferase FkbM domain-containing protein</fullName>
    </recommendedName>
</protein>
<dbReference type="OrthoDB" id="406469at2759"/>
<sequence length="375" mass="41845">MGWREILPFVAAQVGAQRPDVSHSYHNPIVSKNPWLNKNSWFLEVMGGHWNSSNYVINFGAHYDPRKPVRDIDDVVSEHMRSNAAIGLAVDADDPIKWAGKNIVRRTQFLVPDGVAALLDGAGCPAMPRLLKVDIDSFDVVVVRAVLAVRKPAFVYVEINEKFPPPVCYCNDRYLKRWRRLDGDAYGCSLLGYVEALRPFGYALVSVALNDALFARGDVQAEVARRLPGRKLPTPLAAWKLGYGEVHNIHERFPWNYKNWPFYTETVPMAIRLDAMEAYPTVRKGVAAGQATFTRNASTGSWPCAPTPNTPHTGLNTWNEHVRTAHGAAQKIKGKRMESKRYLGALGQILAKDLGENAPPDPRNAKARLPMLNKL</sequence>
<evidence type="ECO:0008006" key="5">
    <source>
        <dbReference type="Google" id="ProtNLM"/>
    </source>
</evidence>
<dbReference type="AlphaFoldDB" id="A0A7S3ZUC0"/>
<feature type="region of interest" description="Disordered" evidence="1">
    <location>
        <begin position="354"/>
        <end position="375"/>
    </location>
</feature>